<dbReference type="Proteomes" id="UP000249422">
    <property type="component" value="Unassembled WGS sequence"/>
</dbReference>
<protein>
    <submittedName>
        <fullName evidence="2">Acetyltransferase-like isoleucine patch superfamily enzyme</fullName>
    </submittedName>
</protein>
<feature type="transmembrane region" description="Helical" evidence="1">
    <location>
        <begin position="12"/>
        <end position="30"/>
    </location>
</feature>
<dbReference type="InterPro" id="IPR011004">
    <property type="entry name" value="Trimer_LpxA-like_sf"/>
</dbReference>
<dbReference type="InterPro" id="IPR001451">
    <property type="entry name" value="Hexapep"/>
</dbReference>
<dbReference type="AlphaFoldDB" id="A0AAX1PNV5"/>
<proteinExistence type="predicted"/>
<comment type="caution">
    <text evidence="2">The sequence shown here is derived from an EMBL/GenBank/DDBJ whole genome shotgun (WGS) entry which is preliminary data.</text>
</comment>
<dbReference type="EMBL" id="QLLM01000001">
    <property type="protein sequence ID" value="RAJ09662.1"/>
    <property type="molecule type" value="Genomic_DNA"/>
</dbReference>
<dbReference type="Pfam" id="PF00132">
    <property type="entry name" value="Hexapep"/>
    <property type="match status" value="1"/>
</dbReference>
<accession>A0AAX1PNV5</accession>
<name>A0AAX1PNV5_AERSA</name>
<organism evidence="2 3">
    <name type="scientific">Aeromonas salmonicida</name>
    <dbReference type="NCBI Taxonomy" id="645"/>
    <lineage>
        <taxon>Bacteria</taxon>
        <taxon>Pseudomonadati</taxon>
        <taxon>Pseudomonadota</taxon>
        <taxon>Gammaproteobacteria</taxon>
        <taxon>Aeromonadales</taxon>
        <taxon>Aeromonadaceae</taxon>
        <taxon>Aeromonas</taxon>
    </lineage>
</organism>
<dbReference type="CDD" id="cd04647">
    <property type="entry name" value="LbH_MAT_like"/>
    <property type="match status" value="1"/>
</dbReference>
<evidence type="ECO:0000313" key="2">
    <source>
        <dbReference type="EMBL" id="RAJ09662.1"/>
    </source>
</evidence>
<keyword evidence="1" id="KW-0472">Membrane</keyword>
<reference evidence="2 3" key="1">
    <citation type="submission" date="2018-06" db="EMBL/GenBank/DDBJ databases">
        <title>Freshwater and sediment microbial communities from various areas in North America, analyzing microbe dynamics in response to fracking.</title>
        <authorList>
            <person name="Lamendella R."/>
        </authorList>
    </citation>
    <scope>NUCLEOTIDE SEQUENCE [LARGE SCALE GENOMIC DNA]</scope>
    <source>
        <strain evidence="2 3">17</strain>
    </source>
</reference>
<keyword evidence="1" id="KW-0812">Transmembrane</keyword>
<sequence>MLETIKKSMILSWLIGNLYGIYLGLFGFLYRFRYFGRCKISPSTRVIGWRHISFGDNVVICHGSWINVSNRDKSKVYKITISDKTFLGANNFLSVGKRIHIGSHVLTASNCSFIGATHVVDDVYHPYFSTGVTENNTIQVGDNCFFGYGSSVIGDVTIGRGSIIGAHAVVLNDIPPFSMVVGNPAKVIKRFDFKKNQWTKYLSDVDESLFPSEKEYKVQLDRQVYNPLLASILANRLLSSIY</sequence>
<evidence type="ECO:0000313" key="3">
    <source>
        <dbReference type="Proteomes" id="UP000249422"/>
    </source>
</evidence>
<evidence type="ECO:0000256" key="1">
    <source>
        <dbReference type="SAM" id="Phobius"/>
    </source>
</evidence>
<dbReference type="Gene3D" id="2.160.10.10">
    <property type="entry name" value="Hexapeptide repeat proteins"/>
    <property type="match status" value="1"/>
</dbReference>
<dbReference type="PANTHER" id="PTHR23416">
    <property type="entry name" value="SIALIC ACID SYNTHASE-RELATED"/>
    <property type="match status" value="1"/>
</dbReference>
<dbReference type="SUPFAM" id="SSF51161">
    <property type="entry name" value="Trimeric LpxA-like enzymes"/>
    <property type="match status" value="1"/>
</dbReference>
<dbReference type="InterPro" id="IPR051159">
    <property type="entry name" value="Hexapeptide_acetyltransf"/>
</dbReference>
<gene>
    <name evidence="2" type="ORF">DEU50_101399</name>
</gene>
<keyword evidence="1" id="KW-1133">Transmembrane helix</keyword>